<name>A0ABQ9XBC6_9EUKA</name>
<keyword evidence="2" id="KW-1185">Reference proteome</keyword>
<organism evidence="1 2">
    <name type="scientific">Blattamonas nauphoetae</name>
    <dbReference type="NCBI Taxonomy" id="2049346"/>
    <lineage>
        <taxon>Eukaryota</taxon>
        <taxon>Metamonada</taxon>
        <taxon>Preaxostyla</taxon>
        <taxon>Oxymonadida</taxon>
        <taxon>Blattamonas</taxon>
    </lineage>
</organism>
<sequence>MVGGTETAERPSVSIVLVYGSIFPRTRFTRRTSLSHCDEHRHLSVCSYPRNQDLPAHSPPFSACVVGKRISLQKRSAGVHHHLQKLQPTRVPFESPSGSIT</sequence>
<protein>
    <submittedName>
        <fullName evidence="1">Uncharacterized protein</fullName>
    </submittedName>
</protein>
<evidence type="ECO:0000313" key="1">
    <source>
        <dbReference type="EMBL" id="KAK2948635.1"/>
    </source>
</evidence>
<dbReference type="Proteomes" id="UP001281761">
    <property type="component" value="Unassembled WGS sequence"/>
</dbReference>
<comment type="caution">
    <text evidence="1">The sequence shown here is derived from an EMBL/GenBank/DDBJ whole genome shotgun (WGS) entry which is preliminary data.</text>
</comment>
<evidence type="ECO:0000313" key="2">
    <source>
        <dbReference type="Proteomes" id="UP001281761"/>
    </source>
</evidence>
<accession>A0ABQ9XBC6</accession>
<proteinExistence type="predicted"/>
<reference evidence="1 2" key="1">
    <citation type="journal article" date="2022" name="bioRxiv">
        <title>Genomics of Preaxostyla Flagellates Illuminates Evolutionary Transitions and the Path Towards Mitochondrial Loss.</title>
        <authorList>
            <person name="Novak L.V.F."/>
            <person name="Treitli S.C."/>
            <person name="Pyrih J."/>
            <person name="Halakuc P."/>
            <person name="Pipaliya S.V."/>
            <person name="Vacek V."/>
            <person name="Brzon O."/>
            <person name="Soukal P."/>
            <person name="Eme L."/>
            <person name="Dacks J.B."/>
            <person name="Karnkowska A."/>
            <person name="Elias M."/>
            <person name="Hampl V."/>
        </authorList>
    </citation>
    <scope>NUCLEOTIDE SEQUENCE [LARGE SCALE GENOMIC DNA]</scope>
    <source>
        <strain evidence="1">NAU3</strain>
        <tissue evidence="1">Gut</tissue>
    </source>
</reference>
<gene>
    <name evidence="1" type="ORF">BLNAU_16454</name>
</gene>
<dbReference type="EMBL" id="JARBJD010000172">
    <property type="protein sequence ID" value="KAK2948635.1"/>
    <property type="molecule type" value="Genomic_DNA"/>
</dbReference>